<dbReference type="InterPro" id="IPR045459">
    <property type="entry name" value="DUF5908"/>
</dbReference>
<reference evidence="1" key="2">
    <citation type="submission" date="2023-01" db="EMBL/GenBank/DDBJ databases">
        <title>Draft genome sequence of Portibacter lacus strain NBRC 108769.</title>
        <authorList>
            <person name="Sun Q."/>
            <person name="Mori K."/>
        </authorList>
    </citation>
    <scope>NUCLEOTIDE SEQUENCE</scope>
    <source>
        <strain evidence="1">NBRC 108769</strain>
    </source>
</reference>
<gene>
    <name evidence="1" type="ORF">GCM10007940_13230</name>
</gene>
<dbReference type="AlphaFoldDB" id="A0AA37WDC0"/>
<sequence>MPVEIRELNIKGFVNTSSFGNDKKYKQVNSPLLNSQFVRQLKKEIIKECEQKIFDKLERNKLR</sequence>
<organism evidence="1 2">
    <name type="scientific">Portibacter lacus</name>
    <dbReference type="NCBI Taxonomy" id="1099794"/>
    <lineage>
        <taxon>Bacteria</taxon>
        <taxon>Pseudomonadati</taxon>
        <taxon>Bacteroidota</taxon>
        <taxon>Saprospiria</taxon>
        <taxon>Saprospirales</taxon>
        <taxon>Haliscomenobacteraceae</taxon>
        <taxon>Portibacter</taxon>
    </lineage>
</organism>
<comment type="caution">
    <text evidence="1">The sequence shown here is derived from an EMBL/GenBank/DDBJ whole genome shotgun (WGS) entry which is preliminary data.</text>
</comment>
<keyword evidence="2" id="KW-1185">Reference proteome</keyword>
<proteinExistence type="predicted"/>
<name>A0AA37WDC0_9BACT</name>
<protein>
    <submittedName>
        <fullName evidence="1">Uncharacterized protein</fullName>
    </submittedName>
</protein>
<evidence type="ECO:0000313" key="2">
    <source>
        <dbReference type="Proteomes" id="UP001156666"/>
    </source>
</evidence>
<dbReference type="EMBL" id="BSOH01000007">
    <property type="protein sequence ID" value="GLR16708.1"/>
    <property type="molecule type" value="Genomic_DNA"/>
</dbReference>
<reference evidence="1" key="1">
    <citation type="journal article" date="2014" name="Int. J. Syst. Evol. Microbiol.">
        <title>Complete genome sequence of Corynebacterium casei LMG S-19264T (=DSM 44701T), isolated from a smear-ripened cheese.</title>
        <authorList>
            <consortium name="US DOE Joint Genome Institute (JGI-PGF)"/>
            <person name="Walter F."/>
            <person name="Albersmeier A."/>
            <person name="Kalinowski J."/>
            <person name="Ruckert C."/>
        </authorList>
    </citation>
    <scope>NUCLEOTIDE SEQUENCE</scope>
    <source>
        <strain evidence="1">NBRC 108769</strain>
    </source>
</reference>
<dbReference type="Pfam" id="PF19265">
    <property type="entry name" value="DUF5908"/>
    <property type="match status" value="1"/>
</dbReference>
<dbReference type="Proteomes" id="UP001156666">
    <property type="component" value="Unassembled WGS sequence"/>
</dbReference>
<evidence type="ECO:0000313" key="1">
    <source>
        <dbReference type="EMBL" id="GLR16708.1"/>
    </source>
</evidence>
<dbReference type="RefSeq" id="WP_235291102.1">
    <property type="nucleotide sequence ID" value="NZ_BSOH01000007.1"/>
</dbReference>
<accession>A0AA37WDC0</accession>